<accession>A0ABQ4V849</accession>
<dbReference type="Gene3D" id="3.30.530.20">
    <property type="match status" value="1"/>
</dbReference>
<dbReference type="EMBL" id="BPRH01000538">
    <property type="protein sequence ID" value="GJF09899.1"/>
    <property type="molecule type" value="Genomic_DNA"/>
</dbReference>
<dbReference type="SUPFAM" id="SSF55961">
    <property type="entry name" value="Bet v1-like"/>
    <property type="match status" value="1"/>
</dbReference>
<sequence>MTPSAAPDAHGSVTIAADPATVYALITDLATLAALAEETETMQWRKGNAASPGAVFAGHNRSGSHTWKTKCTVTAADPGSAFAFDVHTAGILPIAHWRYDIEPTSGGCTVTEATWDRRPGWFRKPASMVTGVSDRAGANAKHIQLTLQRLKDRAETR</sequence>
<gene>
    <name evidence="1" type="ORF">NGTWS1702_04820</name>
</gene>
<reference evidence="1 2" key="1">
    <citation type="submission" date="2021-08" db="EMBL/GenBank/DDBJ databases">
        <title>Draft genome sequence of Mycolicibacterium sp. NGTWS1702 strain.</title>
        <authorList>
            <person name="Matsumoto M."/>
            <person name="Tang B.C.C."/>
            <person name="Machida Y."/>
            <person name="Matoyama H."/>
            <person name="Kishihara T."/>
            <person name="Sato S."/>
            <person name="Kondo I."/>
            <person name="Sano M."/>
            <person name="Kato G."/>
        </authorList>
    </citation>
    <scope>NUCLEOTIDE SEQUENCE [LARGE SCALE GENOMIC DNA]</scope>
    <source>
        <strain evidence="1 2">NGTWSNA01</strain>
    </source>
</reference>
<dbReference type="Pfam" id="PF10604">
    <property type="entry name" value="Polyketide_cyc2"/>
    <property type="match status" value="1"/>
</dbReference>
<comment type="caution">
    <text evidence="1">The sequence shown here is derived from an EMBL/GenBank/DDBJ whole genome shotgun (WGS) entry which is preliminary data.</text>
</comment>
<keyword evidence="2" id="KW-1185">Reference proteome</keyword>
<name>A0ABQ4V849_9MYCO</name>
<dbReference type="InterPro" id="IPR019587">
    <property type="entry name" value="Polyketide_cyclase/dehydratase"/>
</dbReference>
<protein>
    <recommendedName>
        <fullName evidence="3">Polyketide cyclase</fullName>
    </recommendedName>
</protein>
<dbReference type="InterPro" id="IPR023393">
    <property type="entry name" value="START-like_dom_sf"/>
</dbReference>
<evidence type="ECO:0008006" key="3">
    <source>
        <dbReference type="Google" id="ProtNLM"/>
    </source>
</evidence>
<evidence type="ECO:0000313" key="2">
    <source>
        <dbReference type="Proteomes" id="UP001060504"/>
    </source>
</evidence>
<dbReference type="Proteomes" id="UP001060504">
    <property type="component" value="Unassembled WGS sequence"/>
</dbReference>
<proteinExistence type="predicted"/>
<organism evidence="1 2">
    <name type="scientific">Mycolicibacterium cyprinidarum</name>
    <dbReference type="NCBI Taxonomy" id="2860311"/>
    <lineage>
        <taxon>Bacteria</taxon>
        <taxon>Bacillati</taxon>
        <taxon>Actinomycetota</taxon>
        <taxon>Actinomycetes</taxon>
        <taxon>Mycobacteriales</taxon>
        <taxon>Mycobacteriaceae</taxon>
        <taxon>Mycolicibacterium</taxon>
    </lineage>
</organism>
<evidence type="ECO:0000313" key="1">
    <source>
        <dbReference type="EMBL" id="GJF09899.1"/>
    </source>
</evidence>
<dbReference type="CDD" id="cd07812">
    <property type="entry name" value="SRPBCC"/>
    <property type="match status" value="1"/>
</dbReference>